<feature type="non-terminal residue" evidence="2">
    <location>
        <position position="120"/>
    </location>
</feature>
<feature type="domain" description="Ig-like" evidence="1">
    <location>
        <begin position="21"/>
        <end position="100"/>
    </location>
</feature>
<dbReference type="PANTHER" id="PTHR47243:SF1">
    <property type="entry name" value="SIALOADHESIN"/>
    <property type="match status" value="1"/>
</dbReference>
<reference evidence="2 3" key="1">
    <citation type="submission" date="2019-09" db="EMBL/GenBank/DDBJ databases">
        <title>Bird 10,000 Genomes (B10K) Project - Family phase.</title>
        <authorList>
            <person name="Zhang G."/>
        </authorList>
    </citation>
    <scope>NUCLEOTIDE SEQUENCE [LARGE SCALE GENOMIC DNA]</scope>
    <source>
        <strain evidence="2">B10K-DU-001-15</strain>
        <tissue evidence="2">Muscle</tissue>
    </source>
</reference>
<evidence type="ECO:0000313" key="3">
    <source>
        <dbReference type="Proteomes" id="UP000571582"/>
    </source>
</evidence>
<dbReference type="SUPFAM" id="SSF48726">
    <property type="entry name" value="Immunoglobulin"/>
    <property type="match status" value="1"/>
</dbReference>
<dbReference type="GO" id="GO:0046790">
    <property type="term" value="F:virion binding"/>
    <property type="evidence" value="ECO:0007669"/>
    <property type="project" value="TreeGrafter"/>
</dbReference>
<name>A0A7L2BPI4_9PASS</name>
<dbReference type="AlphaFoldDB" id="A0A7L2BPI4"/>
<protein>
    <submittedName>
        <fullName evidence="2">SN protein</fullName>
    </submittedName>
</protein>
<dbReference type="InterPro" id="IPR036179">
    <property type="entry name" value="Ig-like_dom_sf"/>
</dbReference>
<accession>A0A7L2BPI4</accession>
<evidence type="ECO:0000313" key="2">
    <source>
        <dbReference type="EMBL" id="NXQ27665.1"/>
    </source>
</evidence>
<dbReference type="SMART" id="SM00409">
    <property type="entry name" value="IG"/>
    <property type="match status" value="1"/>
</dbReference>
<evidence type="ECO:0000259" key="1">
    <source>
        <dbReference type="PROSITE" id="PS50835"/>
    </source>
</evidence>
<dbReference type="InterPro" id="IPR007110">
    <property type="entry name" value="Ig-like_dom"/>
</dbReference>
<dbReference type="GO" id="GO:0005770">
    <property type="term" value="C:late endosome"/>
    <property type="evidence" value="ECO:0007669"/>
    <property type="project" value="TreeGrafter"/>
</dbReference>
<dbReference type="Pfam" id="PF13895">
    <property type="entry name" value="Ig_2"/>
    <property type="match status" value="1"/>
</dbReference>
<feature type="non-terminal residue" evidence="2">
    <location>
        <position position="1"/>
    </location>
</feature>
<organism evidence="2 3">
    <name type="scientific">Alaudala cheleensis</name>
    <name type="common">Asian short-toed lark</name>
    <dbReference type="NCBI Taxonomy" id="670337"/>
    <lineage>
        <taxon>Eukaryota</taxon>
        <taxon>Metazoa</taxon>
        <taxon>Chordata</taxon>
        <taxon>Craniata</taxon>
        <taxon>Vertebrata</taxon>
        <taxon>Euteleostomi</taxon>
        <taxon>Archelosauria</taxon>
        <taxon>Archosauria</taxon>
        <taxon>Dinosauria</taxon>
        <taxon>Saurischia</taxon>
        <taxon>Theropoda</taxon>
        <taxon>Coelurosauria</taxon>
        <taxon>Aves</taxon>
        <taxon>Neognathae</taxon>
        <taxon>Neoaves</taxon>
        <taxon>Telluraves</taxon>
        <taxon>Australaves</taxon>
        <taxon>Passeriformes</taxon>
        <taxon>Sylvioidea</taxon>
        <taxon>Alaudidae</taxon>
        <taxon>Alaudala</taxon>
    </lineage>
</organism>
<dbReference type="GO" id="GO:0005886">
    <property type="term" value="C:plasma membrane"/>
    <property type="evidence" value="ECO:0007669"/>
    <property type="project" value="TreeGrafter"/>
</dbReference>
<dbReference type="EMBL" id="VWYE01009240">
    <property type="protein sequence ID" value="NXQ27665.1"/>
    <property type="molecule type" value="Genomic_DNA"/>
</dbReference>
<dbReference type="PANTHER" id="PTHR47243">
    <property type="entry name" value="SIALOADHESIN"/>
    <property type="match status" value="1"/>
</dbReference>
<dbReference type="PROSITE" id="PS50835">
    <property type="entry name" value="IG_LIKE"/>
    <property type="match status" value="1"/>
</dbReference>
<dbReference type="GO" id="GO:0005769">
    <property type="term" value="C:early endosome"/>
    <property type="evidence" value="ECO:0007669"/>
    <property type="project" value="TreeGrafter"/>
</dbReference>
<keyword evidence="3" id="KW-1185">Reference proteome</keyword>
<dbReference type="InterPro" id="IPR003599">
    <property type="entry name" value="Ig_sub"/>
</dbReference>
<gene>
    <name evidence="2" type="primary">Siglec1_1</name>
    <name evidence="2" type="ORF">ALACHE_R15942</name>
</gene>
<sequence>WACESWGAPRGNTAAEPPRLPAATRVLVRPSAEVPEGTEVTLTCQAPHARPGTLFTWFKNGRWVTEGPEPSLSLRGHRSDAGLYGCRAGRGPRAAPAALAVLCEWRGTAPEGPEGTPGTP</sequence>
<dbReference type="Gene3D" id="2.60.40.10">
    <property type="entry name" value="Immunoglobulins"/>
    <property type="match status" value="1"/>
</dbReference>
<proteinExistence type="predicted"/>
<comment type="caution">
    <text evidence="2">The sequence shown here is derived from an EMBL/GenBank/DDBJ whole genome shotgun (WGS) entry which is preliminary data.</text>
</comment>
<dbReference type="Proteomes" id="UP000571582">
    <property type="component" value="Unassembled WGS sequence"/>
</dbReference>
<dbReference type="InterPro" id="IPR013783">
    <property type="entry name" value="Ig-like_fold"/>
</dbReference>
<dbReference type="GO" id="GO:0075512">
    <property type="term" value="P:clathrin-dependent endocytosis of virus by host cell"/>
    <property type="evidence" value="ECO:0007669"/>
    <property type="project" value="TreeGrafter"/>
</dbReference>